<dbReference type="GO" id="GO:0000938">
    <property type="term" value="C:GARP complex"/>
    <property type="evidence" value="ECO:0007669"/>
    <property type="project" value="InterPro"/>
</dbReference>
<reference evidence="2" key="1">
    <citation type="journal article" date="2020" name="Fungal Divers.">
        <title>Resolving the Mortierellaceae phylogeny through synthesis of multi-gene phylogenetics and phylogenomics.</title>
        <authorList>
            <person name="Vandepol N."/>
            <person name="Liber J."/>
            <person name="Desiro A."/>
            <person name="Na H."/>
            <person name="Kennedy M."/>
            <person name="Barry K."/>
            <person name="Grigoriev I.V."/>
            <person name="Miller A.N."/>
            <person name="O'Donnell K."/>
            <person name="Stajich J.E."/>
            <person name="Bonito G."/>
        </authorList>
    </citation>
    <scope>NUCLEOTIDE SEQUENCE</scope>
    <source>
        <strain evidence="2">NRRL 28262</strain>
    </source>
</reference>
<feature type="non-terminal residue" evidence="2">
    <location>
        <position position="143"/>
    </location>
</feature>
<evidence type="ECO:0000313" key="3">
    <source>
        <dbReference type="Proteomes" id="UP001194580"/>
    </source>
</evidence>
<dbReference type="Pfam" id="PF04100">
    <property type="entry name" value="Vps53_N"/>
    <property type="match status" value="1"/>
</dbReference>
<protein>
    <submittedName>
        <fullName evidence="2">Vacuolar protein sorting-associated protein 53</fullName>
    </submittedName>
</protein>
<feature type="non-terminal residue" evidence="2">
    <location>
        <position position="1"/>
    </location>
</feature>
<comment type="caution">
    <text evidence="2">The sequence shown here is derived from an EMBL/GenBank/DDBJ whole genome shotgun (WGS) entry which is preliminary data.</text>
</comment>
<organism evidence="2 3">
    <name type="scientific">Linnemannia exigua</name>
    <dbReference type="NCBI Taxonomy" id="604196"/>
    <lineage>
        <taxon>Eukaryota</taxon>
        <taxon>Fungi</taxon>
        <taxon>Fungi incertae sedis</taxon>
        <taxon>Mucoromycota</taxon>
        <taxon>Mortierellomycotina</taxon>
        <taxon>Mortierellomycetes</taxon>
        <taxon>Mortierellales</taxon>
        <taxon>Mortierellaceae</taxon>
        <taxon>Linnemannia</taxon>
    </lineage>
</organism>
<evidence type="ECO:0000313" key="2">
    <source>
        <dbReference type="EMBL" id="KAG0247717.1"/>
    </source>
</evidence>
<dbReference type="AlphaFoldDB" id="A0AAD4CZL5"/>
<evidence type="ECO:0000259" key="1">
    <source>
        <dbReference type="Pfam" id="PF04100"/>
    </source>
</evidence>
<dbReference type="PANTHER" id="PTHR12820">
    <property type="entry name" value="VACUOLAR SORTING PROTEIN 53"/>
    <property type="match status" value="1"/>
</dbReference>
<dbReference type="PANTHER" id="PTHR12820:SF0">
    <property type="entry name" value="VACUOLAR PROTEIN SORTING-ASSOCIATED PROTEIN 53 HOMOLOG"/>
    <property type="match status" value="1"/>
</dbReference>
<keyword evidence="3" id="KW-1185">Reference proteome</keyword>
<accession>A0AAD4CZL5</accession>
<gene>
    <name evidence="2" type="primary">VPS53_2</name>
    <name evidence="2" type="ORF">BGZ95_008474</name>
</gene>
<dbReference type="InterPro" id="IPR007234">
    <property type="entry name" value="Vps53_N"/>
</dbReference>
<sequence>AVLQLIQYFRTFQNVRQIAELTESVARLQSELERDIVKDFEHGFTQEGILTGSIGQLASACLVIGILGDDVRQNLVEWYCKLQLRAYRSVFKPNEEVSALDNTSRRYACLKRLLKIHDEEHAHIFLASRDASRILCLQFCQIT</sequence>
<dbReference type="GO" id="GO:0042147">
    <property type="term" value="P:retrograde transport, endosome to Golgi"/>
    <property type="evidence" value="ECO:0007669"/>
    <property type="project" value="InterPro"/>
</dbReference>
<name>A0AAD4CZL5_9FUNG</name>
<dbReference type="GO" id="GO:0005829">
    <property type="term" value="C:cytosol"/>
    <property type="evidence" value="ECO:0007669"/>
    <property type="project" value="GOC"/>
</dbReference>
<feature type="domain" description="Vps53 N-terminal" evidence="1">
    <location>
        <begin position="1"/>
        <end position="143"/>
    </location>
</feature>
<dbReference type="InterPro" id="IPR039766">
    <property type="entry name" value="Vps53"/>
</dbReference>
<dbReference type="Proteomes" id="UP001194580">
    <property type="component" value="Unassembled WGS sequence"/>
</dbReference>
<proteinExistence type="predicted"/>
<dbReference type="EMBL" id="JAAAIL010004472">
    <property type="protein sequence ID" value="KAG0247717.1"/>
    <property type="molecule type" value="Genomic_DNA"/>
</dbReference>